<dbReference type="PANTHER" id="PTHR12151">
    <property type="entry name" value="ELECTRON TRANSPORT PROTIN SCO1/SENC FAMILY MEMBER"/>
    <property type="match status" value="1"/>
</dbReference>
<gene>
    <name evidence="7" type="ORF">HUW51_15435</name>
</gene>
<name>A0A7G7GA62_9BACT</name>
<keyword evidence="3" id="KW-0479">Metal-binding</keyword>
<evidence type="ECO:0000313" key="8">
    <source>
        <dbReference type="Proteomes" id="UP000515237"/>
    </source>
</evidence>
<feature type="domain" description="Thioredoxin" evidence="6">
    <location>
        <begin position="58"/>
        <end position="221"/>
    </location>
</feature>
<keyword evidence="4" id="KW-1015">Disulfide bond</keyword>
<evidence type="ECO:0000256" key="5">
    <source>
        <dbReference type="SAM" id="SignalP"/>
    </source>
</evidence>
<dbReference type="PANTHER" id="PTHR12151:SF25">
    <property type="entry name" value="LINALOOL DEHYDRATASE_ISOMERASE DOMAIN-CONTAINING PROTEIN"/>
    <property type="match status" value="1"/>
</dbReference>
<feature type="binding site" evidence="3">
    <location>
        <position position="184"/>
    </location>
    <ligand>
        <name>Cu cation</name>
        <dbReference type="ChEBI" id="CHEBI:23378"/>
    </ligand>
</feature>
<feature type="disulfide bond" description="Redox-active" evidence="4">
    <location>
        <begin position="96"/>
        <end position="100"/>
    </location>
</feature>
<dbReference type="KEGG" id="aswu:HUW51_15435"/>
<comment type="similarity">
    <text evidence="1">Belongs to the SCO1/2 family.</text>
</comment>
<reference evidence="7 8" key="1">
    <citation type="journal article" date="2018" name="Int. J. Syst. Evol. Microbiol.">
        <title>Adhaeribacter swui sp. nov., isolated from wet mud.</title>
        <authorList>
            <person name="Kim D.U."/>
            <person name="Kim K.W."/>
            <person name="Kang M.S."/>
            <person name="Kim J.Y."/>
            <person name="Jang J.H."/>
            <person name="Kim M.K."/>
        </authorList>
    </citation>
    <scope>NUCLEOTIDE SEQUENCE [LARGE SCALE GENOMIC DNA]</scope>
    <source>
        <strain evidence="7 8">KCTC 52873</strain>
    </source>
</reference>
<dbReference type="AlphaFoldDB" id="A0A7G7GA62"/>
<dbReference type="Pfam" id="PF02630">
    <property type="entry name" value="SCO1-SenC"/>
    <property type="match status" value="1"/>
</dbReference>
<keyword evidence="8" id="KW-1185">Reference proteome</keyword>
<evidence type="ECO:0000256" key="1">
    <source>
        <dbReference type="ARBA" id="ARBA00010996"/>
    </source>
</evidence>
<dbReference type="SUPFAM" id="SSF52833">
    <property type="entry name" value="Thioredoxin-like"/>
    <property type="match status" value="1"/>
</dbReference>
<keyword evidence="5" id="KW-0732">Signal</keyword>
<dbReference type="GO" id="GO:0046872">
    <property type="term" value="F:metal ion binding"/>
    <property type="evidence" value="ECO:0007669"/>
    <property type="project" value="UniProtKB-KW"/>
</dbReference>
<feature type="signal peptide" evidence="5">
    <location>
        <begin position="1"/>
        <end position="31"/>
    </location>
</feature>
<evidence type="ECO:0000313" key="7">
    <source>
        <dbReference type="EMBL" id="QNF34046.1"/>
    </source>
</evidence>
<dbReference type="EMBL" id="CP055156">
    <property type="protein sequence ID" value="QNF34046.1"/>
    <property type="molecule type" value="Genomic_DNA"/>
</dbReference>
<dbReference type="InterPro" id="IPR013766">
    <property type="entry name" value="Thioredoxin_domain"/>
</dbReference>
<proteinExistence type="inferred from homology"/>
<evidence type="ECO:0000259" key="6">
    <source>
        <dbReference type="PROSITE" id="PS51352"/>
    </source>
</evidence>
<keyword evidence="2 3" id="KW-0186">Copper</keyword>
<sequence length="229" mass="25807">MHLVHTNFLKFLLSRASFVLLLGLLFSCSQTDNTSKKLPILGEREATQKVVNGQTVNDTLYHQIPDFTFINQDSQQVTSKTLAGKIYVSDFFFTTCPSICPKMKSQMLRVYEKFKNNDQVVLLSHTIDPEHDSVAVLRDYAERLGVSSNKWQFVTGAKDSIYDIAAKYMVSAMEDEKEPGGIVHSGAFILVDTNRHVRGIYHGTVPEQVDQLIQDIPLLLAEESQHAKN</sequence>
<dbReference type="Gene3D" id="3.40.30.10">
    <property type="entry name" value="Glutaredoxin"/>
    <property type="match status" value="1"/>
</dbReference>
<dbReference type="PROSITE" id="PS51352">
    <property type="entry name" value="THIOREDOXIN_2"/>
    <property type="match status" value="1"/>
</dbReference>
<dbReference type="RefSeq" id="WP_185270529.1">
    <property type="nucleotide sequence ID" value="NZ_CP055156.1"/>
</dbReference>
<dbReference type="InterPro" id="IPR003782">
    <property type="entry name" value="SCO1/SenC"/>
</dbReference>
<accession>A0A7G7GA62</accession>
<evidence type="ECO:0000256" key="4">
    <source>
        <dbReference type="PIRSR" id="PIRSR603782-2"/>
    </source>
</evidence>
<organism evidence="7 8">
    <name type="scientific">Adhaeribacter swui</name>
    <dbReference type="NCBI Taxonomy" id="2086471"/>
    <lineage>
        <taxon>Bacteria</taxon>
        <taxon>Pseudomonadati</taxon>
        <taxon>Bacteroidota</taxon>
        <taxon>Cytophagia</taxon>
        <taxon>Cytophagales</taxon>
        <taxon>Hymenobacteraceae</taxon>
        <taxon>Adhaeribacter</taxon>
    </lineage>
</organism>
<feature type="chain" id="PRO_5028962066" evidence="5">
    <location>
        <begin position="32"/>
        <end position="229"/>
    </location>
</feature>
<dbReference type="CDD" id="cd02968">
    <property type="entry name" value="SCO"/>
    <property type="match status" value="1"/>
</dbReference>
<evidence type="ECO:0000256" key="2">
    <source>
        <dbReference type="ARBA" id="ARBA00023008"/>
    </source>
</evidence>
<dbReference type="InterPro" id="IPR036249">
    <property type="entry name" value="Thioredoxin-like_sf"/>
</dbReference>
<evidence type="ECO:0000256" key="3">
    <source>
        <dbReference type="PIRSR" id="PIRSR603782-1"/>
    </source>
</evidence>
<dbReference type="Proteomes" id="UP000515237">
    <property type="component" value="Chromosome"/>
</dbReference>
<feature type="binding site" evidence="3">
    <location>
        <position position="100"/>
    </location>
    <ligand>
        <name>Cu cation</name>
        <dbReference type="ChEBI" id="CHEBI:23378"/>
    </ligand>
</feature>
<protein>
    <submittedName>
        <fullName evidence="7">SCO family protein</fullName>
    </submittedName>
</protein>
<feature type="binding site" evidence="3">
    <location>
        <position position="96"/>
    </location>
    <ligand>
        <name>Cu cation</name>
        <dbReference type="ChEBI" id="CHEBI:23378"/>
    </ligand>
</feature>